<feature type="transmembrane region" description="Helical" evidence="1">
    <location>
        <begin position="105"/>
        <end position="126"/>
    </location>
</feature>
<dbReference type="EMBL" id="UZAJ01003799">
    <property type="protein sequence ID" value="VDO40999.1"/>
    <property type="molecule type" value="Genomic_DNA"/>
</dbReference>
<reference evidence="4" key="1">
    <citation type="submission" date="2016-06" db="UniProtKB">
        <authorList>
            <consortium name="WormBaseParasite"/>
        </authorList>
    </citation>
    <scope>IDENTIFICATION</scope>
</reference>
<dbReference type="STRING" id="387005.A0A183HBB2"/>
<dbReference type="AlphaFoldDB" id="A0A183HBB2"/>
<keyword evidence="1" id="KW-0472">Membrane</keyword>
<sequence length="127" mass="15072">MLSTLMKCSCKLTTKSPKLVFFQPIRSRFGLNKKEKYRRRIDEFKENIEQSKQKLPYQEDVIPLRPLRDLYKAFGFTVGVGVISFAVAAIFDLKRSNNRYVLNFLRFLFFLHVQQKIFFILNVVILD</sequence>
<evidence type="ECO:0000313" key="4">
    <source>
        <dbReference type="WBParaSite" id="OFLC_0000477301-mRNA-1"/>
    </source>
</evidence>
<reference evidence="2 3" key="2">
    <citation type="submission" date="2018-11" db="EMBL/GenBank/DDBJ databases">
        <authorList>
            <consortium name="Pathogen Informatics"/>
        </authorList>
    </citation>
    <scope>NUCLEOTIDE SEQUENCE [LARGE SCALE GENOMIC DNA]</scope>
</reference>
<name>A0A183HBB2_9BILA</name>
<dbReference type="WBParaSite" id="OFLC_0000477301-mRNA-1">
    <property type="protein sequence ID" value="OFLC_0000477301-mRNA-1"/>
    <property type="gene ID" value="OFLC_0000477301"/>
</dbReference>
<accession>A0A183HBB2</accession>
<dbReference type="Proteomes" id="UP000267606">
    <property type="component" value="Unassembled WGS sequence"/>
</dbReference>
<proteinExistence type="predicted"/>
<keyword evidence="1" id="KW-1133">Transmembrane helix</keyword>
<keyword evidence="3" id="KW-1185">Reference proteome</keyword>
<evidence type="ECO:0000313" key="3">
    <source>
        <dbReference type="Proteomes" id="UP000267606"/>
    </source>
</evidence>
<evidence type="ECO:0000313" key="2">
    <source>
        <dbReference type="EMBL" id="VDO40999.1"/>
    </source>
</evidence>
<gene>
    <name evidence="2" type="ORF">OFLC_LOCUS4773</name>
</gene>
<organism evidence="4">
    <name type="scientific">Onchocerca flexuosa</name>
    <dbReference type="NCBI Taxonomy" id="387005"/>
    <lineage>
        <taxon>Eukaryota</taxon>
        <taxon>Metazoa</taxon>
        <taxon>Ecdysozoa</taxon>
        <taxon>Nematoda</taxon>
        <taxon>Chromadorea</taxon>
        <taxon>Rhabditida</taxon>
        <taxon>Spirurina</taxon>
        <taxon>Spiruromorpha</taxon>
        <taxon>Filarioidea</taxon>
        <taxon>Onchocercidae</taxon>
        <taxon>Onchocerca</taxon>
    </lineage>
</organism>
<feature type="transmembrane region" description="Helical" evidence="1">
    <location>
        <begin position="73"/>
        <end position="93"/>
    </location>
</feature>
<evidence type="ECO:0000256" key="1">
    <source>
        <dbReference type="SAM" id="Phobius"/>
    </source>
</evidence>
<keyword evidence="1" id="KW-0812">Transmembrane</keyword>
<protein>
    <submittedName>
        <fullName evidence="4">Transmembrane protein</fullName>
    </submittedName>
</protein>